<dbReference type="AlphaFoldDB" id="A0ABD0YUP4"/>
<feature type="domain" description="Phosphofurin acidic cluster sorting protein 1/2 N-terminal C2" evidence="4">
    <location>
        <begin position="1"/>
        <end position="157"/>
    </location>
</feature>
<protein>
    <recommendedName>
        <fullName evidence="4">Phosphofurin acidic cluster sorting protein 1/2 N-terminal C2 domain-containing protein</fullName>
    </recommendedName>
</protein>
<proteinExistence type="inferred from homology"/>
<keyword evidence="6" id="KW-1185">Reference proteome</keyword>
<evidence type="ECO:0000313" key="6">
    <source>
        <dbReference type="Proteomes" id="UP001558652"/>
    </source>
</evidence>
<dbReference type="PANTHER" id="PTHR13280:SF17">
    <property type="entry name" value="KRUEPPEL TARGET AT 95D, ISOFORM A"/>
    <property type="match status" value="1"/>
</dbReference>
<gene>
    <name evidence="5" type="ORF">AAG570_006678</name>
</gene>
<evidence type="ECO:0000313" key="5">
    <source>
        <dbReference type="EMBL" id="KAL1139700.1"/>
    </source>
</evidence>
<dbReference type="EMBL" id="JBFDAA010000002">
    <property type="protein sequence ID" value="KAL1139700.1"/>
    <property type="molecule type" value="Genomic_DNA"/>
</dbReference>
<sequence length="302" mass="34015">MKLFATWEVDRTPPNCIPRLCSLILTRLVILNSLGSDLVSVILAVKMQGSKRTLRSNELGLPQNGLLDTELQLNFSLQYPHFLKRDGNKLHVMLQRRKRYKNRTILGYKTLAEGIINMSQVLQRQMDLDLDLSADGKELKGTVARVTVNSLSSQPVDHDSSMKGARGDYSDEEEEFSSVDEGSDSEPMLEEHPRKSSMPPDTARQRNLKQRFIALLKRFRVNEDLQDADREAISSKLSGGDMDPADIEDFFEELEDLSDSGPEMDTMSISSTPKPSLRPFFSSSRSLLHDALNIPGKLMKNT</sequence>
<evidence type="ECO:0000256" key="2">
    <source>
        <dbReference type="ARBA" id="ARBA00022553"/>
    </source>
</evidence>
<dbReference type="Pfam" id="PF25332">
    <property type="entry name" value="C2_PACS_N"/>
    <property type="match status" value="1"/>
</dbReference>
<evidence type="ECO:0000256" key="3">
    <source>
        <dbReference type="SAM" id="MobiDB-lite"/>
    </source>
</evidence>
<feature type="region of interest" description="Disordered" evidence="3">
    <location>
        <begin position="150"/>
        <end position="205"/>
    </location>
</feature>
<dbReference type="PANTHER" id="PTHR13280">
    <property type="entry name" value="PHOSPHOFURIN ACIDIC CLUSTER SORTING PROTEIN"/>
    <property type="match status" value="1"/>
</dbReference>
<evidence type="ECO:0000259" key="4">
    <source>
        <dbReference type="Pfam" id="PF25332"/>
    </source>
</evidence>
<dbReference type="InterPro" id="IPR019381">
    <property type="entry name" value="PACS1/2_C"/>
</dbReference>
<comment type="caution">
    <text evidence="5">The sequence shown here is derived from an EMBL/GenBank/DDBJ whole genome shotgun (WGS) entry which is preliminary data.</text>
</comment>
<feature type="compositionally biased region" description="Acidic residues" evidence="3">
    <location>
        <begin position="170"/>
        <end position="188"/>
    </location>
</feature>
<comment type="similarity">
    <text evidence="1">Belongs to the PACS family.</text>
</comment>
<dbReference type="InterPro" id="IPR057541">
    <property type="entry name" value="PACS1/2_N"/>
</dbReference>
<feature type="region of interest" description="Disordered" evidence="3">
    <location>
        <begin position="258"/>
        <end position="278"/>
    </location>
</feature>
<organism evidence="5 6">
    <name type="scientific">Ranatra chinensis</name>
    <dbReference type="NCBI Taxonomy" id="642074"/>
    <lineage>
        <taxon>Eukaryota</taxon>
        <taxon>Metazoa</taxon>
        <taxon>Ecdysozoa</taxon>
        <taxon>Arthropoda</taxon>
        <taxon>Hexapoda</taxon>
        <taxon>Insecta</taxon>
        <taxon>Pterygota</taxon>
        <taxon>Neoptera</taxon>
        <taxon>Paraneoptera</taxon>
        <taxon>Hemiptera</taxon>
        <taxon>Heteroptera</taxon>
        <taxon>Panheteroptera</taxon>
        <taxon>Nepomorpha</taxon>
        <taxon>Nepidae</taxon>
        <taxon>Ranatrinae</taxon>
        <taxon>Ranatra</taxon>
    </lineage>
</organism>
<feature type="compositionally biased region" description="Basic and acidic residues" evidence="3">
    <location>
        <begin position="156"/>
        <end position="169"/>
    </location>
</feature>
<evidence type="ECO:0000256" key="1">
    <source>
        <dbReference type="ARBA" id="ARBA00008590"/>
    </source>
</evidence>
<accession>A0ABD0YUP4</accession>
<reference evidence="5 6" key="1">
    <citation type="submission" date="2024-07" db="EMBL/GenBank/DDBJ databases">
        <title>Chromosome-level genome assembly of the water stick insect Ranatra chinensis (Heteroptera: Nepidae).</title>
        <authorList>
            <person name="Liu X."/>
        </authorList>
    </citation>
    <scope>NUCLEOTIDE SEQUENCE [LARGE SCALE GENOMIC DNA]</scope>
    <source>
        <strain evidence="5">Cailab_2021Rc</strain>
        <tissue evidence="5">Muscle</tissue>
    </source>
</reference>
<dbReference type="Proteomes" id="UP001558652">
    <property type="component" value="Unassembled WGS sequence"/>
</dbReference>
<name>A0ABD0YUP4_9HEMI</name>
<keyword evidence="2" id="KW-0597">Phosphoprotein</keyword>